<proteinExistence type="predicted"/>
<dbReference type="AlphaFoldDB" id="A0A1H0NIS6"/>
<accession>A0A1H0NIS6</accession>
<reference evidence="2" key="1">
    <citation type="submission" date="2016-10" db="EMBL/GenBank/DDBJ databases">
        <authorList>
            <person name="Varghese N."/>
            <person name="Submissions S."/>
        </authorList>
    </citation>
    <scope>NUCLEOTIDE SEQUENCE [LARGE SCALE GENOMIC DNA]</scope>
    <source>
        <strain evidence="2">DSM 17101</strain>
    </source>
</reference>
<organism evidence="1 2">
    <name type="scientific">Paracidovorax cattleyae</name>
    <dbReference type="NCBI Taxonomy" id="80868"/>
    <lineage>
        <taxon>Bacteria</taxon>
        <taxon>Pseudomonadati</taxon>
        <taxon>Pseudomonadota</taxon>
        <taxon>Betaproteobacteria</taxon>
        <taxon>Burkholderiales</taxon>
        <taxon>Comamonadaceae</taxon>
        <taxon>Paracidovorax</taxon>
    </lineage>
</organism>
<dbReference type="Proteomes" id="UP000199317">
    <property type="component" value="Unassembled WGS sequence"/>
</dbReference>
<evidence type="ECO:0000313" key="2">
    <source>
        <dbReference type="Proteomes" id="UP000199317"/>
    </source>
</evidence>
<name>A0A1H0NIS6_9BURK</name>
<evidence type="ECO:0000313" key="1">
    <source>
        <dbReference type="EMBL" id="SDO92677.1"/>
    </source>
</evidence>
<protein>
    <submittedName>
        <fullName evidence="1">Uncharacterized protein</fullName>
    </submittedName>
</protein>
<dbReference type="EMBL" id="FNJL01000005">
    <property type="protein sequence ID" value="SDO92677.1"/>
    <property type="molecule type" value="Genomic_DNA"/>
</dbReference>
<keyword evidence="2" id="KW-1185">Reference proteome</keyword>
<gene>
    <name evidence="1" type="ORF">SAMN04489708_10539</name>
</gene>
<sequence length="70" mass="8157">MPWDAVKALRFSESAFTNALVVTHPEKHLLRHRTTRIALAGMRSEKDRFKAVVGAYWQRHQVMRMHQAEG</sequence>